<dbReference type="Pfam" id="PF13670">
    <property type="entry name" value="PepSY_2"/>
    <property type="match status" value="1"/>
</dbReference>
<comment type="caution">
    <text evidence="3">The sequence shown here is derived from an EMBL/GenBank/DDBJ whole genome shotgun (WGS) entry which is preliminary data.</text>
</comment>
<dbReference type="OrthoDB" id="7365433at2"/>
<evidence type="ECO:0000313" key="4">
    <source>
        <dbReference type="Proteomes" id="UP000290958"/>
    </source>
</evidence>
<name>A0A4Q1KL96_9SPHN</name>
<protein>
    <submittedName>
        <fullName evidence="3">PepSY domain-containing protein</fullName>
    </submittedName>
</protein>
<evidence type="ECO:0000313" key="3">
    <source>
        <dbReference type="EMBL" id="RXR30235.1"/>
    </source>
</evidence>
<keyword evidence="4" id="KW-1185">Reference proteome</keyword>
<evidence type="ECO:0000259" key="2">
    <source>
        <dbReference type="Pfam" id="PF13670"/>
    </source>
</evidence>
<gene>
    <name evidence="3" type="ORF">EQG66_02555</name>
</gene>
<dbReference type="RefSeq" id="WP_129402987.1">
    <property type="nucleotide sequence ID" value="NZ_SBKP01000002.1"/>
</dbReference>
<dbReference type="EMBL" id="SBKP01000002">
    <property type="protein sequence ID" value="RXR30235.1"/>
    <property type="molecule type" value="Genomic_DNA"/>
</dbReference>
<feature type="domain" description="PepSY" evidence="2">
    <location>
        <begin position="13"/>
        <end position="90"/>
    </location>
</feature>
<dbReference type="Proteomes" id="UP000290958">
    <property type="component" value="Unassembled WGS sequence"/>
</dbReference>
<accession>A0A4Q1KL96</accession>
<organism evidence="3 4">
    <name type="scientific">Sphingobium fluviale</name>
    <dbReference type="NCBI Taxonomy" id="2506423"/>
    <lineage>
        <taxon>Bacteria</taxon>
        <taxon>Pseudomonadati</taxon>
        <taxon>Pseudomonadota</taxon>
        <taxon>Alphaproteobacteria</taxon>
        <taxon>Sphingomonadales</taxon>
        <taxon>Sphingomonadaceae</taxon>
        <taxon>Sphingobium</taxon>
    </lineage>
</organism>
<dbReference type="AlphaFoldDB" id="A0A4Q1KL96"/>
<evidence type="ECO:0000256" key="1">
    <source>
        <dbReference type="SAM" id="SignalP"/>
    </source>
</evidence>
<dbReference type="InterPro" id="IPR025711">
    <property type="entry name" value="PepSY"/>
</dbReference>
<keyword evidence="1" id="KW-0732">Signal</keyword>
<feature type="signal peptide" evidence="1">
    <location>
        <begin position="1"/>
        <end position="27"/>
    </location>
</feature>
<reference evidence="4" key="1">
    <citation type="submission" date="2019-01" db="EMBL/GenBank/DDBJ databases">
        <title>Cytophagaceae bacterium strain CAR-16.</title>
        <authorList>
            <person name="Chen W.-M."/>
        </authorList>
    </citation>
    <scope>NUCLEOTIDE SEQUENCE [LARGE SCALE GENOMIC DNA]</scope>
    <source>
        <strain evidence="4">CHR27</strain>
    </source>
</reference>
<feature type="chain" id="PRO_5021027562" evidence="1">
    <location>
        <begin position="28"/>
        <end position="105"/>
    </location>
</feature>
<sequence>MTRSNSLKLAVALAVAGLAGASGTAFAHGNVTCNSGPKDQWKSLDALKAKMTAEGWKITKAHPSKDCYEVYGITPEGDKVESFWHPVTLEKRLVLRRGQVLYKAP</sequence>
<proteinExistence type="predicted"/>